<proteinExistence type="predicted"/>
<evidence type="ECO:0000313" key="3">
    <source>
        <dbReference type="Proteomes" id="UP001195914"/>
    </source>
</evidence>
<sequence length="385" mass="42826">MTLQPSEPSSQVDTETEINNTPENDSCPTTPNDGGSIPKSTEIDVGVLQVQTLTQGIKISSDDKPLRRTKAAPPVDAIADEISCMPMFETHFFTRETIPKLSLPYGFIRHNDGADNDMNTTELSKADPNHWFKAIYDDCVSYIKASGTLTGEFEWYHDFIVFTNLQIAVYNKGDLMDDEVALDLVLNYTVKHARNLRSAVARNALLFITCMIEMTTTNIPLRVAVSLRLLPQLLICSTSEKVVYRKPAVDNIGAITANCHDIEFIDIGWMLMGQANNRNPKLCHAATQGIRDFLRGLDDTALDKINRGDLVLHINPCLGSRNASLRKATSGFMLRFIAKCSKEDLDKWWLELDKNSNIAKLLKPHVTVSTPNEETTGAPEPNDIA</sequence>
<keyword evidence="3" id="KW-1185">Reference proteome</keyword>
<reference evidence="2" key="2">
    <citation type="submission" date="2021-05" db="EMBL/GenBank/DDBJ databases">
        <authorList>
            <person name="Pain A."/>
        </authorList>
    </citation>
    <scope>NUCLEOTIDE SEQUENCE</scope>
    <source>
        <strain evidence="2">1802A</strain>
    </source>
</reference>
<name>A0AAD9GJV9_BABDI</name>
<gene>
    <name evidence="2" type="ORF">X943_003337</name>
</gene>
<dbReference type="Gene3D" id="1.25.10.10">
    <property type="entry name" value="Leucine-rich Repeat Variant"/>
    <property type="match status" value="1"/>
</dbReference>
<feature type="region of interest" description="Disordered" evidence="1">
    <location>
        <begin position="1"/>
        <end position="40"/>
    </location>
</feature>
<accession>A0AAD9GJV9</accession>
<feature type="compositionally biased region" description="Polar residues" evidence="1">
    <location>
        <begin position="1"/>
        <end position="33"/>
    </location>
</feature>
<reference evidence="2" key="1">
    <citation type="journal article" date="2014" name="Nucleic Acids Res.">
        <title>The evolutionary dynamics of variant antigen genes in Babesia reveal a history of genomic innovation underlying host-parasite interaction.</title>
        <authorList>
            <person name="Jackson A.P."/>
            <person name="Otto T.D."/>
            <person name="Darby A."/>
            <person name="Ramaprasad A."/>
            <person name="Xia D."/>
            <person name="Echaide I.E."/>
            <person name="Farber M."/>
            <person name="Gahlot S."/>
            <person name="Gamble J."/>
            <person name="Gupta D."/>
            <person name="Gupta Y."/>
            <person name="Jackson L."/>
            <person name="Malandrin L."/>
            <person name="Malas T.B."/>
            <person name="Moussa E."/>
            <person name="Nair M."/>
            <person name="Reid A.J."/>
            <person name="Sanders M."/>
            <person name="Sharma J."/>
            <person name="Tracey A."/>
            <person name="Quail M.A."/>
            <person name="Weir W."/>
            <person name="Wastling J.M."/>
            <person name="Hall N."/>
            <person name="Willadsen P."/>
            <person name="Lingelbach K."/>
            <person name="Shiels B."/>
            <person name="Tait A."/>
            <person name="Berriman M."/>
            <person name="Allred D.R."/>
            <person name="Pain A."/>
        </authorList>
    </citation>
    <scope>NUCLEOTIDE SEQUENCE</scope>
    <source>
        <strain evidence="2">1802A</strain>
    </source>
</reference>
<dbReference type="InterPro" id="IPR016024">
    <property type="entry name" value="ARM-type_fold"/>
</dbReference>
<dbReference type="InterPro" id="IPR011989">
    <property type="entry name" value="ARM-like"/>
</dbReference>
<dbReference type="SUPFAM" id="SSF48371">
    <property type="entry name" value="ARM repeat"/>
    <property type="match status" value="1"/>
</dbReference>
<dbReference type="Proteomes" id="UP001195914">
    <property type="component" value="Unassembled WGS sequence"/>
</dbReference>
<dbReference type="AlphaFoldDB" id="A0AAD9GJV9"/>
<evidence type="ECO:0000313" key="2">
    <source>
        <dbReference type="EMBL" id="KAK1939790.1"/>
    </source>
</evidence>
<dbReference type="EMBL" id="JAHBMH010000007">
    <property type="protein sequence ID" value="KAK1939790.1"/>
    <property type="molecule type" value="Genomic_DNA"/>
</dbReference>
<comment type="caution">
    <text evidence="2">The sequence shown here is derived from an EMBL/GenBank/DDBJ whole genome shotgun (WGS) entry which is preliminary data.</text>
</comment>
<evidence type="ECO:0000256" key="1">
    <source>
        <dbReference type="SAM" id="MobiDB-lite"/>
    </source>
</evidence>
<organism evidence="2 3">
    <name type="scientific">Babesia divergens</name>
    <dbReference type="NCBI Taxonomy" id="32595"/>
    <lineage>
        <taxon>Eukaryota</taxon>
        <taxon>Sar</taxon>
        <taxon>Alveolata</taxon>
        <taxon>Apicomplexa</taxon>
        <taxon>Aconoidasida</taxon>
        <taxon>Piroplasmida</taxon>
        <taxon>Babesiidae</taxon>
        <taxon>Babesia</taxon>
    </lineage>
</organism>
<protein>
    <submittedName>
        <fullName evidence="2">Uncharacterized protein</fullName>
    </submittedName>
</protein>